<proteinExistence type="predicted"/>
<reference evidence="4" key="2">
    <citation type="submission" date="2025-09" db="UniProtKB">
        <authorList>
            <consortium name="Ensembl"/>
        </authorList>
    </citation>
    <scope>IDENTIFICATION</scope>
</reference>
<dbReference type="InterPro" id="IPR026523">
    <property type="entry name" value="PNMA"/>
</dbReference>
<protein>
    <recommendedName>
        <fullName evidence="6">RRM domain-containing protein</fullName>
    </recommendedName>
</protein>
<dbReference type="Pfam" id="PF20846">
    <property type="entry name" value="PNMA_N"/>
    <property type="match status" value="1"/>
</dbReference>
<dbReference type="PANTHER" id="PTHR23095:SF51">
    <property type="entry name" value="PARANEOPLASTIC ANTIGEN MA1 HOMOLOG-RELATED"/>
    <property type="match status" value="1"/>
</dbReference>
<dbReference type="InterPro" id="IPR048270">
    <property type="entry name" value="PNMA_C"/>
</dbReference>
<name>A0A672MUU6_SINGR</name>
<dbReference type="InterPro" id="IPR048271">
    <property type="entry name" value="PNMA_N"/>
</dbReference>
<evidence type="ECO:0000259" key="3">
    <source>
        <dbReference type="Pfam" id="PF20846"/>
    </source>
</evidence>
<feature type="region of interest" description="Disordered" evidence="1">
    <location>
        <begin position="288"/>
        <end position="315"/>
    </location>
</feature>
<dbReference type="OMA" id="KTMDDIQ"/>
<organism evidence="4 5">
    <name type="scientific">Sinocyclocheilus grahami</name>
    <name type="common">Dianchi golden-line fish</name>
    <name type="synonym">Barbus grahami</name>
    <dbReference type="NCBI Taxonomy" id="75366"/>
    <lineage>
        <taxon>Eukaryota</taxon>
        <taxon>Metazoa</taxon>
        <taxon>Chordata</taxon>
        <taxon>Craniata</taxon>
        <taxon>Vertebrata</taxon>
        <taxon>Euteleostomi</taxon>
        <taxon>Actinopterygii</taxon>
        <taxon>Neopterygii</taxon>
        <taxon>Teleostei</taxon>
        <taxon>Ostariophysi</taxon>
        <taxon>Cypriniformes</taxon>
        <taxon>Cyprinidae</taxon>
        <taxon>Cyprininae</taxon>
        <taxon>Sinocyclocheilus</taxon>
    </lineage>
</organism>
<feature type="compositionally biased region" description="Polar residues" evidence="1">
    <location>
        <begin position="121"/>
        <end position="130"/>
    </location>
</feature>
<dbReference type="Pfam" id="PF14893">
    <property type="entry name" value="PNMA"/>
    <property type="match status" value="1"/>
</dbReference>
<dbReference type="Ensembl" id="ENSSGRT00000043975.1">
    <property type="protein sequence ID" value="ENSSGRP00000041015.1"/>
    <property type="gene ID" value="ENSSGRG00000022346.1"/>
</dbReference>
<accession>A0A672MUU6</accession>
<evidence type="ECO:0008006" key="6">
    <source>
        <dbReference type="Google" id="ProtNLM"/>
    </source>
</evidence>
<keyword evidence="5" id="KW-1185">Reference proteome</keyword>
<feature type="domain" description="Paraneoplastic antigen Ma-like N-terminal" evidence="3">
    <location>
        <begin position="4"/>
        <end position="83"/>
    </location>
</feature>
<evidence type="ECO:0000313" key="4">
    <source>
        <dbReference type="Ensembl" id="ENSSGRP00000041015.1"/>
    </source>
</evidence>
<reference evidence="4" key="1">
    <citation type="submission" date="2025-08" db="UniProtKB">
        <authorList>
            <consortium name="Ensembl"/>
        </authorList>
    </citation>
    <scope>IDENTIFICATION</scope>
</reference>
<feature type="domain" description="Paraneoplastic antigen Ma-like C-terminal" evidence="2">
    <location>
        <begin position="162"/>
        <end position="209"/>
    </location>
</feature>
<feature type="compositionally biased region" description="Polar residues" evidence="1">
    <location>
        <begin position="299"/>
        <end position="308"/>
    </location>
</feature>
<dbReference type="AlphaFoldDB" id="A0A672MUU6"/>
<dbReference type="PANTHER" id="PTHR23095">
    <property type="entry name" value="PARANEOPLASTIC ANTIGEN"/>
    <property type="match status" value="1"/>
</dbReference>
<dbReference type="Proteomes" id="UP000472262">
    <property type="component" value="Unassembled WGS sequence"/>
</dbReference>
<evidence type="ECO:0000259" key="2">
    <source>
        <dbReference type="Pfam" id="PF14893"/>
    </source>
</evidence>
<dbReference type="InParanoid" id="A0A672MUU6"/>
<feature type="region of interest" description="Disordered" evidence="1">
    <location>
        <begin position="98"/>
        <end position="130"/>
    </location>
</feature>
<evidence type="ECO:0000256" key="1">
    <source>
        <dbReference type="SAM" id="MobiDB-lite"/>
    </source>
</evidence>
<evidence type="ECO:0000313" key="5">
    <source>
        <dbReference type="Proteomes" id="UP000472262"/>
    </source>
</evidence>
<sequence>LYLALWCRGEGIDPDYAIIVRGIPEETDVSKIEESMHSFKALGRVRVRGRMFSQESQSLIVLCECREKVQAERLPLDVLPADGSEPWILSANRMEGTDLDGGGESFVSPDESGQREEHQESNSPNLLNASTPESIIRALGDLLAKTTKISSDSSSFRRLRTFSGITPTPAGEGNLENWMEQAMLMVEESDRSEKEKKLRIEESSSGKVYKLRSISKRVSCIRRRSVFQSCTKRRPGLPSQLAGKARLEQLIRGAIQADIMLLQLRLRERKENPPDFLDLQHEIREEEVREAERRKANPTVRQVQIGSENSKDSSF</sequence>